<feature type="domain" description="DM10" evidence="11">
    <location>
        <begin position="419"/>
        <end position="523"/>
    </location>
</feature>
<comment type="caution">
    <text evidence="12">The sequence shown here is derived from an EMBL/GenBank/DDBJ whole genome shotgun (WGS) entry which is preliminary data.</text>
</comment>
<keyword evidence="2" id="KW-0963">Cytoplasm</keyword>
<evidence type="ECO:0000256" key="10">
    <source>
        <dbReference type="SAM" id="MobiDB-lite"/>
    </source>
</evidence>
<dbReference type="EMBL" id="CAJVCH010571649">
    <property type="protein sequence ID" value="CAG7838102.1"/>
    <property type="molecule type" value="Genomic_DNA"/>
</dbReference>
<dbReference type="SMART" id="SM01332">
    <property type="entry name" value="Cyclin_C"/>
    <property type="match status" value="1"/>
</dbReference>
<dbReference type="Pfam" id="PF00134">
    <property type="entry name" value="Cyclin_N"/>
    <property type="match status" value="1"/>
</dbReference>
<organism evidence="12 13">
    <name type="scientific">Allacma fusca</name>
    <dbReference type="NCBI Taxonomy" id="39272"/>
    <lineage>
        <taxon>Eukaryota</taxon>
        <taxon>Metazoa</taxon>
        <taxon>Ecdysozoa</taxon>
        <taxon>Arthropoda</taxon>
        <taxon>Hexapoda</taxon>
        <taxon>Collembola</taxon>
        <taxon>Symphypleona</taxon>
        <taxon>Sminthuridae</taxon>
        <taxon>Allacma</taxon>
    </lineage>
</organism>
<keyword evidence="6" id="KW-0206">Cytoskeleton</keyword>
<dbReference type="CDD" id="cd20508">
    <property type="entry name" value="CYCLIN_CCNB3_rpt1"/>
    <property type="match status" value="1"/>
</dbReference>
<keyword evidence="13" id="KW-1185">Reference proteome</keyword>
<accession>A0A8J2LWW8</accession>
<dbReference type="Pfam" id="PF02984">
    <property type="entry name" value="Cyclin_C"/>
    <property type="match status" value="1"/>
</dbReference>
<dbReference type="Pfam" id="PF06565">
    <property type="entry name" value="DM10_dom"/>
    <property type="match status" value="3"/>
</dbReference>
<dbReference type="FunFam" id="2.30.29.170:FF:000002">
    <property type="entry name" value="EF-hand domain (C-terminal) containing 1"/>
    <property type="match status" value="1"/>
</dbReference>
<dbReference type="SMART" id="SM00676">
    <property type="entry name" value="DM10"/>
    <property type="match status" value="3"/>
</dbReference>
<dbReference type="FunFam" id="1.10.472.10:FF:000001">
    <property type="entry name" value="G2/mitotic-specific cyclin"/>
    <property type="match status" value="1"/>
</dbReference>
<protein>
    <recommendedName>
        <fullName evidence="11">DM10 domain-containing protein</fullName>
    </recommendedName>
</protein>
<dbReference type="GO" id="GO:0060285">
    <property type="term" value="P:cilium-dependent cell motility"/>
    <property type="evidence" value="ECO:0007669"/>
    <property type="project" value="TreeGrafter"/>
</dbReference>
<dbReference type="PANTHER" id="PTHR12086">
    <property type="entry name" value="EF-HAND DOMAIN C-TERMINAL CONTAINING PROTEIN"/>
    <property type="match status" value="1"/>
</dbReference>
<dbReference type="GO" id="GO:0043014">
    <property type="term" value="F:alpha-tubulin binding"/>
    <property type="evidence" value="ECO:0007669"/>
    <property type="project" value="TreeGrafter"/>
</dbReference>
<dbReference type="InterPro" id="IPR006602">
    <property type="entry name" value="DM10_dom"/>
</dbReference>
<keyword evidence="5 9" id="KW-0195">Cyclin</keyword>
<keyword evidence="4" id="KW-0677">Repeat</keyword>
<evidence type="ECO:0000256" key="5">
    <source>
        <dbReference type="ARBA" id="ARBA00023127"/>
    </source>
</evidence>
<dbReference type="FunFam" id="2.30.29.170:FF:000001">
    <property type="entry name" value="EF-hand domain containing 1"/>
    <property type="match status" value="1"/>
</dbReference>
<comment type="similarity">
    <text evidence="9">Belongs to the cyclin family.</text>
</comment>
<gene>
    <name evidence="12" type="ORF">AFUS01_LOCUS47111</name>
</gene>
<feature type="domain" description="DM10" evidence="11">
    <location>
        <begin position="93"/>
        <end position="198"/>
    </location>
</feature>
<evidence type="ECO:0000256" key="6">
    <source>
        <dbReference type="ARBA" id="ARBA00023212"/>
    </source>
</evidence>
<evidence type="ECO:0000256" key="8">
    <source>
        <dbReference type="ARBA" id="ARBA00023306"/>
    </source>
</evidence>
<dbReference type="PROSITE" id="PS51336">
    <property type="entry name" value="DM10"/>
    <property type="match status" value="3"/>
</dbReference>
<dbReference type="Proteomes" id="UP000708208">
    <property type="component" value="Unassembled WGS sequence"/>
</dbReference>
<dbReference type="FunFam" id="2.30.29.170:FF:000004">
    <property type="entry name" value="EF-hand domain containing 2"/>
    <property type="match status" value="1"/>
</dbReference>
<proteinExistence type="inferred from homology"/>
<dbReference type="GO" id="GO:0000281">
    <property type="term" value="P:mitotic cytokinesis"/>
    <property type="evidence" value="ECO:0007669"/>
    <property type="project" value="TreeGrafter"/>
</dbReference>
<dbReference type="GO" id="GO:0007052">
    <property type="term" value="P:mitotic spindle organization"/>
    <property type="evidence" value="ECO:0007669"/>
    <property type="project" value="TreeGrafter"/>
</dbReference>
<dbReference type="InterPro" id="IPR013763">
    <property type="entry name" value="Cyclin-like_dom"/>
</dbReference>
<dbReference type="SMART" id="SM00385">
    <property type="entry name" value="CYCLIN"/>
    <property type="match status" value="2"/>
</dbReference>
<evidence type="ECO:0000313" key="12">
    <source>
        <dbReference type="EMBL" id="CAG7838102.1"/>
    </source>
</evidence>
<evidence type="ECO:0000256" key="7">
    <source>
        <dbReference type="ARBA" id="ARBA00023273"/>
    </source>
</evidence>
<dbReference type="AlphaFoldDB" id="A0A8J2LWW8"/>
<evidence type="ECO:0000256" key="1">
    <source>
        <dbReference type="ARBA" id="ARBA00004430"/>
    </source>
</evidence>
<comment type="subcellular location">
    <subcellularLocation>
        <location evidence="1">Cytoplasm</location>
        <location evidence="1">Cytoskeleton</location>
        <location evidence="1">Cilium axoneme</location>
    </subcellularLocation>
</comment>
<evidence type="ECO:0000256" key="3">
    <source>
        <dbReference type="ARBA" id="ARBA00022618"/>
    </source>
</evidence>
<dbReference type="PANTHER" id="PTHR12086:SF9">
    <property type="entry name" value="EF-HAND DOMAIN-CONTAINING PROTEIN 1"/>
    <property type="match status" value="1"/>
</dbReference>
<keyword evidence="8" id="KW-0131">Cell cycle</keyword>
<evidence type="ECO:0000256" key="2">
    <source>
        <dbReference type="ARBA" id="ARBA00022490"/>
    </source>
</evidence>
<dbReference type="InterPro" id="IPR006671">
    <property type="entry name" value="Cyclin_N"/>
</dbReference>
<reference evidence="12" key="1">
    <citation type="submission" date="2021-06" db="EMBL/GenBank/DDBJ databases">
        <authorList>
            <person name="Hodson N. C."/>
            <person name="Mongue J. A."/>
            <person name="Jaron S. K."/>
        </authorList>
    </citation>
    <scope>NUCLEOTIDE SEQUENCE</scope>
</reference>
<dbReference type="GO" id="GO:0072686">
    <property type="term" value="C:mitotic spindle"/>
    <property type="evidence" value="ECO:0007669"/>
    <property type="project" value="TreeGrafter"/>
</dbReference>
<name>A0A8J2LWW8_9HEXA</name>
<evidence type="ECO:0000313" key="13">
    <source>
        <dbReference type="Proteomes" id="UP000708208"/>
    </source>
</evidence>
<dbReference type="InterPro" id="IPR004367">
    <property type="entry name" value="Cyclin_C-dom"/>
</dbReference>
<feature type="region of interest" description="Disordered" evidence="10">
    <location>
        <begin position="796"/>
        <end position="820"/>
    </location>
</feature>
<sequence length="1200" mass="137390">MGSKKIEGLPLLPGNSYQDPTLSDFRKTQVFEYTNGFRTEKLDYVGIGNVPIPEKCLTMKDLYEVWNYDPSLTYGKPREKPPAPVVPAFVALAKKVLRFSGYYKETVNDSADEIYRVRPVDIYYYLEDDSMMVQEPKVENSGLMQGKFLRRHRIPKNDFGETYHWKDMNLKCEVMFYGRVFRVCDCDCFTKQFYESEGIVLNDPEVVPKDPFTDKRFMALQKRNTTAPDMSSECRKKFLEYGQKALKFCCIWDDREVQFGGLRRFELAYYLSDDTVEIREKLEPNCGRDPFNLLLHKTKLPKDWKDLPLNFPVVCMEPTKKDYVEYYTPKDFKIGATVNVFGRRFLIYNMDDFTKQFYRDQYGYTDFTPICVETKKPPPPKICPPPWNGWGSPEDSLQSWLHIVPVRPRYDAIKSLVFELKVLKYGAVMDSTRPEDQGREFTISYRLNDDKMAVYEVPVRNSGWPGGKFLDFLRIIKPGSSNDCPEYYGPSDLYIGAMLDFYGHRFLIQKADAFVLEFINANPCCFPEAVKKNLREYFDCEKRHHPDRFAPKPCDPGRSICSEPLGEGFFEYLGLNTQKIDENPCAENPNPCQPPYPWNHCKTLGYNCGADRPELGQGDMEPIDQICETPCPGNPDAFEQKDCAVCTPERYVPPENVLPNPVRCEDPQCIKPEEYYPLKQHRFDCFNPPTKEQELETHLKRLQFFCPCPQGEPCKCDSKKIPPSPNSIAACRNCVNTCGSCGSLKELVWTLKPFKIPSSQVTSVGILILKNLLEAMSKVLKQVKVSNNVSANAASQMTLRKRKADVSPTKPKANEATKRSALGEVTNRASKAANGAGGKGLVLLKGTNTNTLKTSSKSNLEKKPIVKVNVKMGEIPKEKVKTTAAQNQEVKKQEQEAKVETKSTKGNLIELMNAKNTKVTQEIKVRLPDGVTDFDGECMDDPFQVSEYVFEIFEYYKRREAKFQISKYLTCQAELNRNMRAILVDWMVEVQESFELNHETLYLAVKLVDLYLTKSSLVKRDKLQLIGATAMFLAAKYDERSPPVIDDFCYICDDAYSQKDVLQMEVHMLKTLGFDIGVPLSYRFLRRYARCAKLEMETLTLARYILEMSLADYDFIDTSDSLIAGACLLLALTITGVSDAWTPTLEYYSGYTKNDVFDLCHRLFNMVRNPQSSVKTITAKYSHKVFYAVAKTPLPDELKL</sequence>
<dbReference type="OrthoDB" id="10255210at2759"/>
<evidence type="ECO:0000256" key="4">
    <source>
        <dbReference type="ARBA" id="ARBA00022737"/>
    </source>
</evidence>
<keyword evidence="3" id="KW-0132">Cell division</keyword>
<evidence type="ECO:0000259" key="11">
    <source>
        <dbReference type="PROSITE" id="PS51336"/>
    </source>
</evidence>
<feature type="domain" description="DM10" evidence="11">
    <location>
        <begin position="242"/>
        <end position="362"/>
    </location>
</feature>
<keyword evidence="7" id="KW-0966">Cell projection</keyword>
<evidence type="ECO:0000256" key="9">
    <source>
        <dbReference type="RuleBase" id="RU000383"/>
    </source>
</evidence>
<dbReference type="GO" id="GO:0005930">
    <property type="term" value="C:axoneme"/>
    <property type="evidence" value="ECO:0007669"/>
    <property type="project" value="UniProtKB-SubCell"/>
</dbReference>
<dbReference type="InterPro" id="IPR040193">
    <property type="entry name" value="EFHC1/EFHC2/EFHB"/>
</dbReference>